<accession>A0A420E5A4</accession>
<evidence type="ECO:0000259" key="10">
    <source>
        <dbReference type="PROSITE" id="PS50263"/>
    </source>
</evidence>
<evidence type="ECO:0000256" key="8">
    <source>
        <dbReference type="ARBA" id="ARBA00023315"/>
    </source>
</evidence>
<organism evidence="11 12">
    <name type="scientific">Alginatibacterium sediminis</name>
    <dbReference type="NCBI Taxonomy" id="2164068"/>
    <lineage>
        <taxon>Bacteria</taxon>
        <taxon>Pseudomonadati</taxon>
        <taxon>Pseudomonadota</taxon>
        <taxon>Gammaproteobacteria</taxon>
        <taxon>Alteromonadales</taxon>
        <taxon>Alteromonadaceae</taxon>
        <taxon>Alginatibacterium</taxon>
    </lineage>
</organism>
<dbReference type="Proteomes" id="UP000286482">
    <property type="component" value="Unassembled WGS sequence"/>
</dbReference>
<dbReference type="InterPro" id="IPR036526">
    <property type="entry name" value="C-N_Hydrolase_sf"/>
</dbReference>
<dbReference type="AlphaFoldDB" id="A0A420E5A4"/>
<gene>
    <name evidence="9" type="primary">lnt</name>
    <name evidence="11" type="ORF">DBZ36_19975</name>
</gene>
<dbReference type="CDD" id="cd07571">
    <property type="entry name" value="ALP_N-acyl_transferase"/>
    <property type="match status" value="1"/>
</dbReference>
<keyword evidence="5 9" id="KW-0812">Transmembrane</keyword>
<sequence>MRINLLALSTLKSWQAYLLAFLLGLSTPFSFAPFDIWPIMPLSLAGLWLLASHHNHPGKLGFVYGLGWFGYGVSWVHVSMAQFGGMPLAASLGLMLLLVSYLSLFPSLAMHLAFRWARNYSIGFYLVYLPSCWLLTEWLRSWLLTGFPWLQPGYSQLASPLSAFAPYLGVLGVSAATFVLSGILAYGFLNPKHRLPLAALIVLSAVALMIVKPIQWTKDSSSLELALVQGNIDLNQKWLRKNRVPMLQRYQELSLAQPQADVIIWPESAIAATEFETLGFLESLDRRLLERQQALVTGIIALDYQSNHFYNAMITLGQYTLPNTDQSTEHEQLSYEFEGDNRYYKQHLLPIGEFVPFETILRPLAPFFNLPMSSFARGDSTQKNLVVKGQQWIPAICYEIAFSELVRKYANKHSDAIITVSNDTWFGSSIGPEQHLQIAQMRALELQRPVIRSTNSGVTAIIDRRGQINAKAASFEEATLVANITGAQGLTPFQRWGERPLLYVMLLVLVVYRFRFKGK</sequence>
<evidence type="ECO:0000256" key="9">
    <source>
        <dbReference type="HAMAP-Rule" id="MF_01148"/>
    </source>
</evidence>
<dbReference type="InterPro" id="IPR045378">
    <property type="entry name" value="LNT_N"/>
</dbReference>
<name>A0A420E5A4_9ALTE</name>
<keyword evidence="6 9" id="KW-1133">Transmembrane helix</keyword>
<evidence type="ECO:0000256" key="3">
    <source>
        <dbReference type="ARBA" id="ARBA00022475"/>
    </source>
</evidence>
<comment type="function">
    <text evidence="9">Catalyzes the phospholipid dependent N-acylation of the N-terminal cysteine of apolipoprotein, the last step in lipoprotein maturation.</text>
</comment>
<keyword evidence="4 9" id="KW-0808">Transferase</keyword>
<feature type="domain" description="CN hydrolase" evidence="10">
    <location>
        <begin position="228"/>
        <end position="486"/>
    </location>
</feature>
<comment type="subcellular location">
    <subcellularLocation>
        <location evidence="1 9">Cell membrane</location>
        <topology evidence="1 9">Multi-pass membrane protein</topology>
    </subcellularLocation>
</comment>
<feature type="transmembrane region" description="Helical" evidence="9">
    <location>
        <begin position="31"/>
        <end position="50"/>
    </location>
</feature>
<dbReference type="EC" id="2.3.1.269" evidence="9"/>
<feature type="transmembrane region" description="Helical" evidence="9">
    <location>
        <begin position="62"/>
        <end position="83"/>
    </location>
</feature>
<dbReference type="Pfam" id="PF20154">
    <property type="entry name" value="LNT_N"/>
    <property type="match status" value="1"/>
</dbReference>
<comment type="caution">
    <text evidence="11">The sequence shown here is derived from an EMBL/GenBank/DDBJ whole genome shotgun (WGS) entry which is preliminary data.</text>
</comment>
<evidence type="ECO:0000313" key="11">
    <source>
        <dbReference type="EMBL" id="RKF12753.1"/>
    </source>
</evidence>
<dbReference type="NCBIfam" id="TIGR00546">
    <property type="entry name" value="lnt"/>
    <property type="match status" value="1"/>
</dbReference>
<keyword evidence="11" id="KW-0449">Lipoprotein</keyword>
<dbReference type="GO" id="GO:0042158">
    <property type="term" value="P:lipoprotein biosynthetic process"/>
    <property type="evidence" value="ECO:0007669"/>
    <property type="project" value="UniProtKB-UniRule"/>
</dbReference>
<keyword evidence="7 9" id="KW-0472">Membrane</keyword>
<dbReference type="PROSITE" id="PS50263">
    <property type="entry name" value="CN_HYDROLASE"/>
    <property type="match status" value="1"/>
</dbReference>
<dbReference type="SUPFAM" id="SSF56317">
    <property type="entry name" value="Carbon-nitrogen hydrolase"/>
    <property type="match status" value="1"/>
</dbReference>
<proteinExistence type="inferred from homology"/>
<dbReference type="InterPro" id="IPR003010">
    <property type="entry name" value="C-N_Hydrolase"/>
</dbReference>
<feature type="transmembrane region" description="Helical" evidence="9">
    <location>
        <begin position="122"/>
        <end position="144"/>
    </location>
</feature>
<dbReference type="Gene3D" id="3.60.110.10">
    <property type="entry name" value="Carbon-nitrogen hydrolase"/>
    <property type="match status" value="1"/>
</dbReference>
<dbReference type="UniPathway" id="UPA00666"/>
<evidence type="ECO:0000256" key="1">
    <source>
        <dbReference type="ARBA" id="ARBA00004651"/>
    </source>
</evidence>
<keyword evidence="3 9" id="KW-1003">Cell membrane</keyword>
<dbReference type="PANTHER" id="PTHR38686">
    <property type="entry name" value="APOLIPOPROTEIN N-ACYLTRANSFERASE"/>
    <property type="match status" value="1"/>
</dbReference>
<feature type="transmembrane region" description="Helical" evidence="9">
    <location>
        <begin position="164"/>
        <end position="188"/>
    </location>
</feature>
<dbReference type="PANTHER" id="PTHR38686:SF1">
    <property type="entry name" value="APOLIPOPROTEIN N-ACYLTRANSFERASE"/>
    <property type="match status" value="1"/>
</dbReference>
<dbReference type="GO" id="GO:0005886">
    <property type="term" value="C:plasma membrane"/>
    <property type="evidence" value="ECO:0007669"/>
    <property type="project" value="UniProtKB-SubCell"/>
</dbReference>
<evidence type="ECO:0000256" key="5">
    <source>
        <dbReference type="ARBA" id="ARBA00022692"/>
    </source>
</evidence>
<evidence type="ECO:0000256" key="7">
    <source>
        <dbReference type="ARBA" id="ARBA00023136"/>
    </source>
</evidence>
<evidence type="ECO:0000313" key="12">
    <source>
        <dbReference type="Proteomes" id="UP000286482"/>
    </source>
</evidence>
<evidence type="ECO:0000256" key="2">
    <source>
        <dbReference type="ARBA" id="ARBA00010065"/>
    </source>
</evidence>
<comment type="similarity">
    <text evidence="2 9">Belongs to the CN hydrolase family. Apolipoprotein N-acyltransferase subfamily.</text>
</comment>
<dbReference type="EMBL" id="RAQO01000013">
    <property type="protein sequence ID" value="RKF12753.1"/>
    <property type="molecule type" value="Genomic_DNA"/>
</dbReference>
<feature type="transmembrane region" description="Helical" evidence="9">
    <location>
        <begin position="89"/>
        <end position="110"/>
    </location>
</feature>
<protein>
    <recommendedName>
        <fullName evidence="9">Apolipoprotein N-acyltransferase</fullName>
        <shortName evidence="9">ALP N-acyltransferase</shortName>
        <ecNumber evidence="9">2.3.1.269</ecNumber>
    </recommendedName>
</protein>
<dbReference type="Pfam" id="PF00795">
    <property type="entry name" value="CN_hydrolase"/>
    <property type="match status" value="1"/>
</dbReference>
<keyword evidence="8 9" id="KW-0012">Acyltransferase</keyword>
<dbReference type="InterPro" id="IPR004563">
    <property type="entry name" value="Apolipo_AcylTrfase"/>
</dbReference>
<evidence type="ECO:0000256" key="6">
    <source>
        <dbReference type="ARBA" id="ARBA00022989"/>
    </source>
</evidence>
<evidence type="ECO:0000256" key="4">
    <source>
        <dbReference type="ARBA" id="ARBA00022679"/>
    </source>
</evidence>
<comment type="catalytic activity">
    <reaction evidence="9">
        <text>N-terminal S-1,2-diacyl-sn-glyceryl-L-cysteinyl-[lipoprotein] + a glycerophospholipid = N-acyl-S-1,2-diacyl-sn-glyceryl-L-cysteinyl-[lipoprotein] + a 2-acyl-sn-glycero-3-phospholipid + H(+)</text>
        <dbReference type="Rhea" id="RHEA:48228"/>
        <dbReference type="Rhea" id="RHEA-COMP:14681"/>
        <dbReference type="Rhea" id="RHEA-COMP:14684"/>
        <dbReference type="ChEBI" id="CHEBI:15378"/>
        <dbReference type="ChEBI" id="CHEBI:136912"/>
        <dbReference type="ChEBI" id="CHEBI:140656"/>
        <dbReference type="ChEBI" id="CHEBI:140657"/>
        <dbReference type="ChEBI" id="CHEBI:140660"/>
        <dbReference type="EC" id="2.3.1.269"/>
    </reaction>
</comment>
<keyword evidence="12" id="KW-1185">Reference proteome</keyword>
<dbReference type="HAMAP" id="MF_01148">
    <property type="entry name" value="Lnt"/>
    <property type="match status" value="1"/>
</dbReference>
<reference evidence="11 12" key="1">
    <citation type="submission" date="2018-09" db="EMBL/GenBank/DDBJ databases">
        <authorList>
            <person name="Wang Z."/>
        </authorList>
    </citation>
    <scope>NUCLEOTIDE SEQUENCE [LARGE SCALE GENOMIC DNA]</scope>
    <source>
        <strain evidence="11 12">ALS 81</strain>
    </source>
</reference>
<comment type="pathway">
    <text evidence="9">Protein modification; lipoprotein biosynthesis (N-acyl transfer).</text>
</comment>
<dbReference type="GO" id="GO:0016410">
    <property type="term" value="F:N-acyltransferase activity"/>
    <property type="evidence" value="ECO:0007669"/>
    <property type="project" value="UniProtKB-UniRule"/>
</dbReference>
<feature type="transmembrane region" description="Helical" evidence="9">
    <location>
        <begin position="195"/>
        <end position="214"/>
    </location>
</feature>